<dbReference type="Gene3D" id="1.10.10.570">
    <property type="entry name" value="Winged helix' DNA-binding domain. Chain C. Domain 1"/>
    <property type="match status" value="1"/>
</dbReference>
<dbReference type="FunFam" id="1.10.10.10:FF:000141">
    <property type="entry name" value="vacuolar protein-sorting-associated protein 25"/>
    <property type="match status" value="1"/>
</dbReference>
<accession>A0AAD4NJ05</accession>
<evidence type="ECO:0000256" key="3">
    <source>
        <dbReference type="ARBA" id="ARBA00022448"/>
    </source>
</evidence>
<sequence>MESLSRTMVHQLVHTPKVQNIIQPNLVTREKQLEAWSRLVIDYCQHNKIYSIDLDEISKSELFNNTKLNRRLDSSGIRIVFEYLEQQKHVEWKDKAKRRCNIYWRRPDEWGQLIYEWASSSGLLNTIVTLYDLTQGEDTVDESFHALDRDVLIKAIQSLELQKRAVFIENGGDKAGVKFL</sequence>
<dbReference type="GO" id="GO:0043328">
    <property type="term" value="P:protein transport to vacuole involved in ubiquitin-dependent protein catabolic process via the multivesicular body sorting pathway"/>
    <property type="evidence" value="ECO:0007669"/>
    <property type="project" value="TreeGrafter"/>
</dbReference>
<evidence type="ECO:0000256" key="1">
    <source>
        <dbReference type="ARBA" id="ARBA00009674"/>
    </source>
</evidence>
<reference evidence="6" key="1">
    <citation type="submission" date="2022-01" db="EMBL/GenBank/DDBJ databases">
        <title>Genome Sequence Resource for Two Populations of Ditylenchus destructor, the Migratory Endoparasitic Phytonematode.</title>
        <authorList>
            <person name="Zhang H."/>
            <person name="Lin R."/>
            <person name="Xie B."/>
        </authorList>
    </citation>
    <scope>NUCLEOTIDE SEQUENCE</scope>
    <source>
        <strain evidence="6">BazhouSP</strain>
    </source>
</reference>
<name>A0AAD4NJ05_9BILA</name>
<dbReference type="GO" id="GO:0000814">
    <property type="term" value="C:ESCRT II complex"/>
    <property type="evidence" value="ECO:0007669"/>
    <property type="project" value="InterPro"/>
</dbReference>
<keyword evidence="3" id="KW-0813">Transport</keyword>
<dbReference type="PANTHER" id="PTHR13149:SF0">
    <property type="entry name" value="VACUOLAR PROTEIN-SORTING-ASSOCIATED PROTEIN 25"/>
    <property type="match status" value="1"/>
</dbReference>
<dbReference type="InterPro" id="IPR036390">
    <property type="entry name" value="WH_DNA-bd_sf"/>
</dbReference>
<proteinExistence type="inferred from homology"/>
<comment type="similarity">
    <text evidence="1">Belongs to the VPS25 family.</text>
</comment>
<dbReference type="GO" id="GO:0005198">
    <property type="term" value="F:structural molecule activity"/>
    <property type="evidence" value="ECO:0007669"/>
    <property type="project" value="TreeGrafter"/>
</dbReference>
<dbReference type="Pfam" id="PF05871">
    <property type="entry name" value="ESCRT-II"/>
    <property type="match status" value="1"/>
</dbReference>
<dbReference type="PANTHER" id="PTHR13149">
    <property type="entry name" value="VACUOLAR PROTEIN SORTING-ASSOCIATED PROTEIN VPS25"/>
    <property type="match status" value="1"/>
</dbReference>
<organism evidence="6 7">
    <name type="scientific">Ditylenchus destructor</name>
    <dbReference type="NCBI Taxonomy" id="166010"/>
    <lineage>
        <taxon>Eukaryota</taxon>
        <taxon>Metazoa</taxon>
        <taxon>Ecdysozoa</taxon>
        <taxon>Nematoda</taxon>
        <taxon>Chromadorea</taxon>
        <taxon>Rhabditida</taxon>
        <taxon>Tylenchina</taxon>
        <taxon>Tylenchomorpha</taxon>
        <taxon>Sphaerularioidea</taxon>
        <taxon>Anguinidae</taxon>
        <taxon>Anguininae</taxon>
        <taxon>Ditylenchus</taxon>
    </lineage>
</organism>
<keyword evidence="4" id="KW-0653">Protein transport</keyword>
<evidence type="ECO:0000256" key="2">
    <source>
        <dbReference type="ARBA" id="ARBA00017934"/>
    </source>
</evidence>
<dbReference type="Proteomes" id="UP001201812">
    <property type="component" value="Unassembled WGS sequence"/>
</dbReference>
<dbReference type="EMBL" id="JAKKPZ010000001">
    <property type="protein sequence ID" value="KAI1728414.1"/>
    <property type="molecule type" value="Genomic_DNA"/>
</dbReference>
<dbReference type="GO" id="GO:0016236">
    <property type="term" value="P:macroautophagy"/>
    <property type="evidence" value="ECO:0007669"/>
    <property type="project" value="UniProtKB-ARBA"/>
</dbReference>
<dbReference type="InterPro" id="IPR014041">
    <property type="entry name" value="ESCRT-II_cplx_Vps25-sub_N"/>
</dbReference>
<dbReference type="Gene3D" id="1.10.10.10">
    <property type="entry name" value="Winged helix-like DNA-binding domain superfamily/Winged helix DNA-binding domain"/>
    <property type="match status" value="1"/>
</dbReference>
<evidence type="ECO:0000313" key="6">
    <source>
        <dbReference type="EMBL" id="KAI1728414.1"/>
    </source>
</evidence>
<dbReference type="GO" id="GO:0042803">
    <property type="term" value="F:protein homodimerization activity"/>
    <property type="evidence" value="ECO:0007669"/>
    <property type="project" value="TreeGrafter"/>
</dbReference>
<dbReference type="AlphaFoldDB" id="A0AAD4NJ05"/>
<evidence type="ECO:0000256" key="4">
    <source>
        <dbReference type="ARBA" id="ARBA00022927"/>
    </source>
</evidence>
<comment type="caution">
    <text evidence="6">The sequence shown here is derived from an EMBL/GenBank/DDBJ whole genome shotgun (WGS) entry which is preliminary data.</text>
</comment>
<evidence type="ECO:0000256" key="5">
    <source>
        <dbReference type="ARBA" id="ARBA00030094"/>
    </source>
</evidence>
<dbReference type="InterPro" id="IPR036388">
    <property type="entry name" value="WH-like_DNA-bd_sf"/>
</dbReference>
<protein>
    <recommendedName>
        <fullName evidence="2">Vacuolar protein-sorting-associated protein 25</fullName>
    </recommendedName>
    <alternativeName>
        <fullName evidence="5">ESCRT-II complex subunit VPS25</fullName>
    </alternativeName>
</protein>
<keyword evidence="7" id="KW-1185">Reference proteome</keyword>
<gene>
    <name evidence="6" type="ORF">DdX_00593</name>
</gene>
<dbReference type="InterPro" id="IPR008570">
    <property type="entry name" value="ESCRT-II_cplx_Vps25-sub"/>
</dbReference>
<dbReference type="SUPFAM" id="SSF46785">
    <property type="entry name" value="Winged helix' DNA-binding domain"/>
    <property type="match status" value="2"/>
</dbReference>
<evidence type="ECO:0000313" key="7">
    <source>
        <dbReference type="Proteomes" id="UP001201812"/>
    </source>
</evidence>